<evidence type="ECO:0000256" key="4">
    <source>
        <dbReference type="ARBA" id="ARBA00022679"/>
    </source>
</evidence>
<evidence type="ECO:0000256" key="2">
    <source>
        <dbReference type="ARBA" id="ARBA00010323"/>
    </source>
</evidence>
<proteinExistence type="inferred from homology"/>
<feature type="transmembrane region" description="Helical" evidence="10">
    <location>
        <begin position="152"/>
        <end position="170"/>
    </location>
</feature>
<evidence type="ECO:0000313" key="11">
    <source>
        <dbReference type="EMBL" id="QDU81255.1"/>
    </source>
</evidence>
<dbReference type="GO" id="GO:0042121">
    <property type="term" value="P:alginic acid biosynthetic process"/>
    <property type="evidence" value="ECO:0007669"/>
    <property type="project" value="InterPro"/>
</dbReference>
<keyword evidence="6 10" id="KW-1133">Transmembrane helix</keyword>
<evidence type="ECO:0000256" key="5">
    <source>
        <dbReference type="ARBA" id="ARBA00022692"/>
    </source>
</evidence>
<dbReference type="AlphaFoldDB" id="A0A518CPV4"/>
<feature type="transmembrane region" description="Helical" evidence="10">
    <location>
        <begin position="442"/>
        <end position="466"/>
    </location>
</feature>
<keyword evidence="7 9" id="KW-0472">Membrane</keyword>
<feature type="transmembrane region" description="Helical" evidence="10">
    <location>
        <begin position="410"/>
        <end position="430"/>
    </location>
</feature>
<keyword evidence="3 9" id="KW-1003">Cell membrane</keyword>
<comment type="similarity">
    <text evidence="2 9">Belongs to the membrane-bound acyltransferase family.</text>
</comment>
<evidence type="ECO:0000256" key="1">
    <source>
        <dbReference type="ARBA" id="ARBA00004651"/>
    </source>
</evidence>
<dbReference type="EMBL" id="CP036281">
    <property type="protein sequence ID" value="QDU81255.1"/>
    <property type="molecule type" value="Genomic_DNA"/>
</dbReference>
<dbReference type="Pfam" id="PF03062">
    <property type="entry name" value="MBOAT"/>
    <property type="match status" value="1"/>
</dbReference>
<feature type="transmembrane region" description="Helical" evidence="10">
    <location>
        <begin position="45"/>
        <end position="65"/>
    </location>
</feature>
<organism evidence="11 12">
    <name type="scientific">Polystyrenella longa</name>
    <dbReference type="NCBI Taxonomy" id="2528007"/>
    <lineage>
        <taxon>Bacteria</taxon>
        <taxon>Pseudomonadati</taxon>
        <taxon>Planctomycetota</taxon>
        <taxon>Planctomycetia</taxon>
        <taxon>Planctomycetales</taxon>
        <taxon>Planctomycetaceae</taxon>
        <taxon>Polystyrenella</taxon>
    </lineage>
</organism>
<evidence type="ECO:0000256" key="6">
    <source>
        <dbReference type="ARBA" id="ARBA00022989"/>
    </source>
</evidence>
<dbReference type="GO" id="GO:0005886">
    <property type="term" value="C:plasma membrane"/>
    <property type="evidence" value="ECO:0007669"/>
    <property type="project" value="UniProtKB-SubCell"/>
</dbReference>
<dbReference type="RefSeq" id="WP_144996454.1">
    <property type="nucleotide sequence ID" value="NZ_CP036281.1"/>
</dbReference>
<dbReference type="InterPro" id="IPR028362">
    <property type="entry name" value="AlgI"/>
</dbReference>
<keyword evidence="5 10" id="KW-0812">Transmembrane</keyword>
<dbReference type="InterPro" id="IPR004299">
    <property type="entry name" value="MBOAT_fam"/>
</dbReference>
<dbReference type="GO" id="GO:0016746">
    <property type="term" value="F:acyltransferase activity"/>
    <property type="evidence" value="ECO:0007669"/>
    <property type="project" value="UniProtKB-KW"/>
</dbReference>
<sequence length="468" mass="53580">MVFSSPLFLFLFLPLLLICYALLPLRCRNGLLLCFSLLFYAWGEPIGILWLLGSIGWNYVAGLQIGRTEGQARFRWLWIGITANLALLGYFKYTNFLIDQLNSGLFSIGGPLVRHDPVTLLLGISFFTFQAISYLVDVYRDEVQPQRRLDRLALYIALFPQLIAGPIVRYQEIESELAAPRKDELERSLGFKRFILGLAKKVLIADTLGRTADTVFGMEPELISTQVAWLGLLCYSLQILYDFAGYSDMAIGLGQIFGFRFPENFLGPYRADSMRGFWRRWHQTLSRWFRDYVYIPLGGNRGSQLRTGLNLLIVFALCGLWHGAAWNFLLWGLYHGSFLLLERWWSGHIPIPRLVRHAYVLLVVMLGWVLFRSPTLSYASKFYRVLFAPLLPGENATGPNGSVGLYSYPLLWLMLIVGIVGLLPWGAWCTRSRNRLRGMEETGYLLLLLVTMLFVASSTYSPFIYFRF</sequence>
<evidence type="ECO:0000256" key="7">
    <source>
        <dbReference type="ARBA" id="ARBA00023136"/>
    </source>
</evidence>
<evidence type="ECO:0000256" key="10">
    <source>
        <dbReference type="SAM" id="Phobius"/>
    </source>
</evidence>
<feature type="transmembrane region" description="Helical" evidence="10">
    <location>
        <begin position="77"/>
        <end position="98"/>
    </location>
</feature>
<dbReference type="EC" id="2.3.1.-" evidence="11"/>
<dbReference type="InterPro" id="IPR024194">
    <property type="entry name" value="Ac/AlaTfrase_AlgI/DltB"/>
</dbReference>
<dbReference type="PANTHER" id="PTHR13285:SF23">
    <property type="entry name" value="TEICHOIC ACID D-ALANYLTRANSFERASE"/>
    <property type="match status" value="1"/>
</dbReference>
<keyword evidence="4 9" id="KW-0808">Transferase</keyword>
<evidence type="ECO:0000256" key="8">
    <source>
        <dbReference type="ARBA" id="ARBA00023315"/>
    </source>
</evidence>
<dbReference type="KEGG" id="plon:Pla110_29950"/>
<protein>
    <submittedName>
        <fullName evidence="11">Peptidoglycan O-acetyltransferase</fullName>
        <ecNumber evidence="11">2.3.1.-</ecNumber>
    </submittedName>
</protein>
<keyword evidence="8 9" id="KW-0012">Acyltransferase</keyword>
<name>A0A518CPV4_9PLAN</name>
<keyword evidence="12" id="KW-1185">Reference proteome</keyword>
<evidence type="ECO:0000313" key="12">
    <source>
        <dbReference type="Proteomes" id="UP000317178"/>
    </source>
</evidence>
<feature type="transmembrane region" description="Helical" evidence="10">
    <location>
        <begin position="354"/>
        <end position="371"/>
    </location>
</feature>
<dbReference type="PIRSF" id="PIRSF016636">
    <property type="entry name" value="AlgI_DltB"/>
    <property type="match status" value="1"/>
</dbReference>
<feature type="transmembrane region" description="Helical" evidence="10">
    <location>
        <begin position="311"/>
        <end position="334"/>
    </location>
</feature>
<comment type="subcellular location">
    <subcellularLocation>
        <location evidence="1">Cell membrane</location>
        <topology evidence="1">Multi-pass membrane protein</topology>
    </subcellularLocation>
</comment>
<feature type="transmembrane region" description="Helical" evidence="10">
    <location>
        <begin position="118"/>
        <end position="140"/>
    </location>
</feature>
<evidence type="ECO:0000256" key="9">
    <source>
        <dbReference type="PIRNR" id="PIRNR016636"/>
    </source>
</evidence>
<reference evidence="11 12" key="1">
    <citation type="submission" date="2019-02" db="EMBL/GenBank/DDBJ databases">
        <title>Deep-cultivation of Planctomycetes and their phenomic and genomic characterization uncovers novel biology.</title>
        <authorList>
            <person name="Wiegand S."/>
            <person name="Jogler M."/>
            <person name="Boedeker C."/>
            <person name="Pinto D."/>
            <person name="Vollmers J."/>
            <person name="Rivas-Marin E."/>
            <person name="Kohn T."/>
            <person name="Peeters S.H."/>
            <person name="Heuer A."/>
            <person name="Rast P."/>
            <person name="Oberbeckmann S."/>
            <person name="Bunk B."/>
            <person name="Jeske O."/>
            <person name="Meyerdierks A."/>
            <person name="Storesund J.E."/>
            <person name="Kallscheuer N."/>
            <person name="Luecker S."/>
            <person name="Lage O.M."/>
            <person name="Pohl T."/>
            <person name="Merkel B.J."/>
            <person name="Hornburger P."/>
            <person name="Mueller R.-W."/>
            <person name="Bruemmer F."/>
            <person name="Labrenz M."/>
            <person name="Spormann A.M."/>
            <person name="Op den Camp H."/>
            <person name="Overmann J."/>
            <person name="Amann R."/>
            <person name="Jetten M.S.M."/>
            <person name="Mascher T."/>
            <person name="Medema M.H."/>
            <person name="Devos D.P."/>
            <person name="Kaster A.-K."/>
            <person name="Ovreas L."/>
            <person name="Rohde M."/>
            <person name="Galperin M.Y."/>
            <person name="Jogler C."/>
        </authorList>
    </citation>
    <scope>NUCLEOTIDE SEQUENCE [LARGE SCALE GENOMIC DNA]</scope>
    <source>
        <strain evidence="11 12">Pla110</strain>
    </source>
</reference>
<dbReference type="InterPro" id="IPR051085">
    <property type="entry name" value="MB_O-acyltransferase"/>
</dbReference>
<evidence type="ECO:0000256" key="3">
    <source>
        <dbReference type="ARBA" id="ARBA00022475"/>
    </source>
</evidence>
<dbReference type="PIRSF" id="PIRSF500217">
    <property type="entry name" value="AlgI"/>
    <property type="match status" value="1"/>
</dbReference>
<dbReference type="Proteomes" id="UP000317178">
    <property type="component" value="Chromosome"/>
</dbReference>
<dbReference type="OrthoDB" id="9805788at2"/>
<gene>
    <name evidence="11" type="primary">patA_1</name>
    <name evidence="11" type="ORF">Pla110_29950</name>
</gene>
<dbReference type="PANTHER" id="PTHR13285">
    <property type="entry name" value="ACYLTRANSFERASE"/>
    <property type="match status" value="1"/>
</dbReference>
<accession>A0A518CPV4</accession>